<sequence length="78" mass="9104">MRASLLNLCRIVVRNTGDQRKQTVYLSHVKWVRQIEKYFSRFGKVEDVSLFFDSETGLHRGFASLKFSTQESAVKVTY</sequence>
<accession>A0AC35UAU8</accession>
<evidence type="ECO:0000313" key="1">
    <source>
        <dbReference type="Proteomes" id="UP000095286"/>
    </source>
</evidence>
<dbReference type="WBParaSite" id="RSKR_0000943800.1">
    <property type="protein sequence ID" value="RSKR_0000943800.1"/>
    <property type="gene ID" value="RSKR_0000943800"/>
</dbReference>
<proteinExistence type="predicted"/>
<organism evidence="1 2">
    <name type="scientific">Rhabditophanes sp. KR3021</name>
    <dbReference type="NCBI Taxonomy" id="114890"/>
    <lineage>
        <taxon>Eukaryota</taxon>
        <taxon>Metazoa</taxon>
        <taxon>Ecdysozoa</taxon>
        <taxon>Nematoda</taxon>
        <taxon>Chromadorea</taxon>
        <taxon>Rhabditida</taxon>
        <taxon>Tylenchina</taxon>
        <taxon>Panagrolaimomorpha</taxon>
        <taxon>Strongyloidoidea</taxon>
        <taxon>Alloionematidae</taxon>
        <taxon>Rhabditophanes</taxon>
    </lineage>
</organism>
<dbReference type="Proteomes" id="UP000095286">
    <property type="component" value="Unplaced"/>
</dbReference>
<name>A0AC35UAU8_9BILA</name>
<protein>
    <submittedName>
        <fullName evidence="2">RRM domain-containing protein</fullName>
    </submittedName>
</protein>
<reference evidence="2" key="1">
    <citation type="submission" date="2016-11" db="UniProtKB">
        <authorList>
            <consortium name="WormBaseParasite"/>
        </authorList>
    </citation>
    <scope>IDENTIFICATION</scope>
    <source>
        <strain evidence="2">KR3021</strain>
    </source>
</reference>
<evidence type="ECO:0000313" key="2">
    <source>
        <dbReference type="WBParaSite" id="RSKR_0000943800.1"/>
    </source>
</evidence>